<dbReference type="InterPro" id="IPR008948">
    <property type="entry name" value="L-Aspartase-like"/>
</dbReference>
<dbReference type="InterPro" id="IPR051546">
    <property type="entry name" value="Aspartate_Ammonia-Lyase"/>
</dbReference>
<dbReference type="Gene3D" id="1.10.40.30">
    <property type="entry name" value="Fumarase/aspartase (C-terminal domain)"/>
    <property type="match status" value="1"/>
</dbReference>
<keyword evidence="1 4" id="KW-0456">Lyase</keyword>
<dbReference type="GO" id="GO:0005829">
    <property type="term" value="C:cytosol"/>
    <property type="evidence" value="ECO:0007669"/>
    <property type="project" value="TreeGrafter"/>
</dbReference>
<dbReference type="AlphaFoldDB" id="A0A2T8FCU1"/>
<name>A0A2T8FCU1_9ACTN</name>
<dbReference type="GO" id="GO:0008797">
    <property type="term" value="F:aspartate ammonia-lyase activity"/>
    <property type="evidence" value="ECO:0007669"/>
    <property type="project" value="UniProtKB-EC"/>
</dbReference>
<dbReference type="InterPro" id="IPR000362">
    <property type="entry name" value="Fumarate_lyase_fam"/>
</dbReference>
<sequence length="475" mass="49967">MRPPRARIERDFLGEKAVPAGAYWGVHTARALENFTASGTPVSVHPTLVAGLGSVKLAAVRANHELGLIDSRRANVIERACQDVREGLLDDQFVVDVLQGGAGTSTNMNANEVIANRALELLGLPAGSYDEVHPLDHVNRSQSTNDVYPTALRLGLLAALDGLSESVHMLAEACEAKSRQFWSVPKVGRTQLQDAVPMTVGQEFAAWAATLVEEQARILDSRALLREINLGATAIGTGITAVPEYRESVCRHLGEITGLPLVGATNLVEATSDTGVFVQLSGVLKRTAVKVSKICNDLRLLSSGPQAGFGELRLPARQAGSSIMPGKVNPVIPEMVNQVAFSVIGNDVTVTMAAEAGQLQLNAFEPVIAHNLLQGISWMTTSFRTLGDLCISGIEVNLEHLQASTARSVGIVTALTPHLGYAAAADIAKAALAGEGMVRDLVLATGLVGAEQLDGLLHPERLAGLPVTAPPAAGD</sequence>
<accession>A0A2T8FCU1</accession>
<dbReference type="InterPro" id="IPR020557">
    <property type="entry name" value="Fumarate_lyase_CS"/>
</dbReference>
<dbReference type="OrthoDB" id="9802809at2"/>
<dbReference type="EC" id="4.3.1.1" evidence="4"/>
<dbReference type="InterPro" id="IPR024083">
    <property type="entry name" value="Fumarase/histidase_N"/>
</dbReference>
<dbReference type="Gene3D" id="1.10.275.10">
    <property type="entry name" value="Fumarase/aspartase (N-terminal domain)"/>
    <property type="match status" value="1"/>
</dbReference>
<dbReference type="PANTHER" id="PTHR42696:SF2">
    <property type="entry name" value="ASPARTATE AMMONIA-LYASE"/>
    <property type="match status" value="1"/>
</dbReference>
<dbReference type="InterPro" id="IPR022761">
    <property type="entry name" value="Fumarate_lyase_N"/>
</dbReference>
<keyword evidence="5" id="KW-1185">Reference proteome</keyword>
<dbReference type="GO" id="GO:0006099">
    <property type="term" value="P:tricarboxylic acid cycle"/>
    <property type="evidence" value="ECO:0007669"/>
    <property type="project" value="InterPro"/>
</dbReference>
<dbReference type="FunFam" id="1.20.200.10:FF:000001">
    <property type="entry name" value="Fumarate hydratase, mitochondrial"/>
    <property type="match status" value="1"/>
</dbReference>
<dbReference type="Pfam" id="PF10415">
    <property type="entry name" value="FumaraseC_C"/>
    <property type="match status" value="1"/>
</dbReference>
<evidence type="ECO:0000313" key="4">
    <source>
        <dbReference type="EMBL" id="PVG83524.1"/>
    </source>
</evidence>
<comment type="caution">
    <text evidence="4">The sequence shown here is derived from an EMBL/GenBank/DDBJ whole genome shotgun (WGS) entry which is preliminary data.</text>
</comment>
<protein>
    <submittedName>
        <fullName evidence="4">Aspartate ammonia-lyase</fullName>
        <ecNumber evidence="4">4.3.1.1</ecNumber>
    </submittedName>
</protein>
<dbReference type="PROSITE" id="PS00163">
    <property type="entry name" value="FUMARATE_LYASES"/>
    <property type="match status" value="1"/>
</dbReference>
<dbReference type="CDD" id="cd01357">
    <property type="entry name" value="Aspartase"/>
    <property type="match status" value="1"/>
</dbReference>
<dbReference type="PANTHER" id="PTHR42696">
    <property type="entry name" value="ASPARTATE AMMONIA-LYASE"/>
    <property type="match status" value="1"/>
</dbReference>
<dbReference type="GO" id="GO:0006531">
    <property type="term" value="P:aspartate metabolic process"/>
    <property type="evidence" value="ECO:0007669"/>
    <property type="project" value="TreeGrafter"/>
</dbReference>
<organism evidence="4 5">
    <name type="scientific">Nocardioides gansuensis</name>
    <dbReference type="NCBI Taxonomy" id="2138300"/>
    <lineage>
        <taxon>Bacteria</taxon>
        <taxon>Bacillati</taxon>
        <taxon>Actinomycetota</taxon>
        <taxon>Actinomycetes</taxon>
        <taxon>Propionibacteriales</taxon>
        <taxon>Nocardioidaceae</taxon>
        <taxon>Nocardioides</taxon>
    </lineage>
</organism>
<evidence type="ECO:0000259" key="2">
    <source>
        <dbReference type="Pfam" id="PF00206"/>
    </source>
</evidence>
<evidence type="ECO:0000313" key="5">
    <source>
        <dbReference type="Proteomes" id="UP000246018"/>
    </source>
</evidence>
<dbReference type="SUPFAM" id="SSF48557">
    <property type="entry name" value="L-aspartase-like"/>
    <property type="match status" value="1"/>
</dbReference>
<dbReference type="Pfam" id="PF00206">
    <property type="entry name" value="Lyase_1"/>
    <property type="match status" value="1"/>
</dbReference>
<feature type="domain" description="Fumarase C C-terminal" evidence="3">
    <location>
        <begin position="411"/>
        <end position="463"/>
    </location>
</feature>
<evidence type="ECO:0000256" key="1">
    <source>
        <dbReference type="ARBA" id="ARBA00023239"/>
    </source>
</evidence>
<reference evidence="4 5" key="1">
    <citation type="submission" date="2018-04" db="EMBL/GenBank/DDBJ databases">
        <title>Genome of Nocardioides gansuensis WSJ-1.</title>
        <authorList>
            <person name="Wu S."/>
            <person name="Wang G."/>
        </authorList>
    </citation>
    <scope>NUCLEOTIDE SEQUENCE [LARGE SCALE GENOMIC DNA]</scope>
    <source>
        <strain evidence="4 5">WSJ-1</strain>
    </source>
</reference>
<dbReference type="Gene3D" id="1.20.200.10">
    <property type="entry name" value="Fumarase/aspartase (Central domain)"/>
    <property type="match status" value="1"/>
</dbReference>
<dbReference type="EMBL" id="QDGZ01000003">
    <property type="protein sequence ID" value="PVG83524.1"/>
    <property type="molecule type" value="Genomic_DNA"/>
</dbReference>
<evidence type="ECO:0000259" key="3">
    <source>
        <dbReference type="Pfam" id="PF10415"/>
    </source>
</evidence>
<dbReference type="InterPro" id="IPR018951">
    <property type="entry name" value="Fumarase_C_C"/>
</dbReference>
<proteinExistence type="predicted"/>
<dbReference type="Proteomes" id="UP000246018">
    <property type="component" value="Unassembled WGS sequence"/>
</dbReference>
<dbReference type="PRINTS" id="PR00149">
    <property type="entry name" value="FUMRATELYASE"/>
</dbReference>
<gene>
    <name evidence="4" type="primary">aspA</name>
    <name evidence="4" type="ORF">DDE18_07985</name>
</gene>
<feature type="domain" description="Fumarate lyase N-terminal" evidence="2">
    <location>
        <begin position="14"/>
        <end position="345"/>
    </location>
</feature>
<dbReference type="FunFam" id="1.10.275.10:FF:000001">
    <property type="entry name" value="Fumarate hydratase, mitochondrial"/>
    <property type="match status" value="1"/>
</dbReference>
<dbReference type="NCBIfam" id="NF008909">
    <property type="entry name" value="PRK12273.1"/>
    <property type="match status" value="1"/>
</dbReference>